<keyword evidence="1" id="KW-0472">Membrane</keyword>
<keyword evidence="1" id="KW-1133">Transmembrane helix</keyword>
<evidence type="ECO:0000313" key="3">
    <source>
        <dbReference type="Proteomes" id="UP000585507"/>
    </source>
</evidence>
<comment type="caution">
    <text evidence="2">The sequence shown here is derived from an EMBL/GenBank/DDBJ whole genome shotgun (WGS) entry which is preliminary data.</text>
</comment>
<sequence>MSRNALYMIIGGLAVLVVVLGIYVYDREARQSGIELKIGEGGVSIQEN</sequence>
<gene>
    <name evidence="2" type="ORF">GGD55_001339</name>
</gene>
<proteinExistence type="predicted"/>
<dbReference type="EMBL" id="JACHBK010000003">
    <property type="protein sequence ID" value="MBB5534656.1"/>
    <property type="molecule type" value="Genomic_DNA"/>
</dbReference>
<organism evidence="2 3">
    <name type="scientific">Rhizobium giardinii</name>
    <dbReference type="NCBI Taxonomy" id="56731"/>
    <lineage>
        <taxon>Bacteria</taxon>
        <taxon>Pseudomonadati</taxon>
        <taxon>Pseudomonadota</taxon>
        <taxon>Alphaproteobacteria</taxon>
        <taxon>Hyphomicrobiales</taxon>
        <taxon>Rhizobiaceae</taxon>
        <taxon>Rhizobium/Agrobacterium group</taxon>
        <taxon>Rhizobium</taxon>
    </lineage>
</organism>
<evidence type="ECO:0000256" key="1">
    <source>
        <dbReference type="SAM" id="Phobius"/>
    </source>
</evidence>
<feature type="transmembrane region" description="Helical" evidence="1">
    <location>
        <begin position="6"/>
        <end position="25"/>
    </location>
</feature>
<accession>A0A7W8U891</accession>
<evidence type="ECO:0000313" key="2">
    <source>
        <dbReference type="EMBL" id="MBB5534656.1"/>
    </source>
</evidence>
<dbReference type="RefSeq" id="WP_018324777.1">
    <property type="nucleotide sequence ID" value="NZ_JACHBK010000003.1"/>
</dbReference>
<name>A0A7W8U891_9HYPH</name>
<keyword evidence="1" id="KW-0812">Transmembrane</keyword>
<protein>
    <submittedName>
        <fullName evidence="2">Uncharacterized protein</fullName>
    </submittedName>
</protein>
<reference evidence="2 3" key="1">
    <citation type="submission" date="2020-08" db="EMBL/GenBank/DDBJ databases">
        <title>Genomic Encyclopedia of Type Strains, Phase IV (KMG-V): Genome sequencing to study the core and pangenomes of soil and plant-associated prokaryotes.</title>
        <authorList>
            <person name="Whitman W."/>
        </authorList>
    </citation>
    <scope>NUCLEOTIDE SEQUENCE [LARGE SCALE GENOMIC DNA]</scope>
    <source>
        <strain evidence="2 3">SEMIA 4084</strain>
    </source>
</reference>
<dbReference type="Proteomes" id="UP000585507">
    <property type="component" value="Unassembled WGS sequence"/>
</dbReference>
<keyword evidence="3" id="KW-1185">Reference proteome</keyword>
<dbReference type="AlphaFoldDB" id="A0A7W8U891"/>